<keyword evidence="1" id="KW-0472">Membrane</keyword>
<evidence type="ECO:0000313" key="4">
    <source>
        <dbReference type="Proteomes" id="UP001609821"/>
    </source>
</evidence>
<keyword evidence="1" id="KW-1003">Cell membrane</keyword>
<keyword evidence="1" id="KW-0997">Cell inner membrane</keyword>
<dbReference type="PANTHER" id="PTHR38831">
    <property type="entry name" value="TYPE II SECRETION SYSTEM PROTEIN K"/>
    <property type="match status" value="1"/>
</dbReference>
<evidence type="ECO:0000259" key="2">
    <source>
        <dbReference type="Pfam" id="PF03934"/>
    </source>
</evidence>
<dbReference type="SUPFAM" id="SSF158544">
    <property type="entry name" value="GspK insert domain-like"/>
    <property type="match status" value="2"/>
</dbReference>
<dbReference type="Gene3D" id="1.10.40.60">
    <property type="entry name" value="EpsJ-like"/>
    <property type="match status" value="1"/>
</dbReference>
<gene>
    <name evidence="3" type="primary">gspK</name>
    <name evidence="3" type="ORF">ACHMWK_18040</name>
</gene>
<dbReference type="InterPro" id="IPR005628">
    <property type="entry name" value="GspK"/>
</dbReference>
<evidence type="ECO:0000313" key="3">
    <source>
        <dbReference type="EMBL" id="MFH6567865.1"/>
    </source>
</evidence>
<dbReference type="Pfam" id="PF03934">
    <property type="entry name" value="T2SSK"/>
    <property type="match status" value="1"/>
</dbReference>
<name>A0ABW7M1Y8_9PSED</name>
<dbReference type="Proteomes" id="UP001609821">
    <property type="component" value="Unassembled WGS sequence"/>
</dbReference>
<reference evidence="3 4" key="1">
    <citation type="submission" date="2024-10" db="EMBL/GenBank/DDBJ databases">
        <title>Aeromonas and Pseudomonas from the Cagarras Archipelago, Rio de Janeiro, Brazil.</title>
        <authorList>
            <person name="Canellas A.L.B."/>
            <person name="Laport M.S."/>
        </authorList>
    </citation>
    <scope>NUCLEOTIDE SEQUENCE [LARGE SCALE GENOMIC DNA]</scope>
    <source>
        <strain evidence="3 4">CPF-4</strain>
    </source>
</reference>
<dbReference type="RefSeq" id="WP_321833536.1">
    <property type="nucleotide sequence ID" value="NZ_JBINXA010000012.1"/>
</dbReference>
<organism evidence="3 4">
    <name type="scientific">Pseudomonas kulmbachensis</name>
    <dbReference type="NCBI Taxonomy" id="3043408"/>
    <lineage>
        <taxon>Bacteria</taxon>
        <taxon>Pseudomonadati</taxon>
        <taxon>Pseudomonadota</taxon>
        <taxon>Gammaproteobacteria</taxon>
        <taxon>Pseudomonadales</taxon>
        <taxon>Pseudomonadaceae</taxon>
        <taxon>Pseudomonas</taxon>
    </lineage>
</organism>
<dbReference type="PIRSF" id="PIRSF002786">
    <property type="entry name" value="XcpX"/>
    <property type="match status" value="1"/>
</dbReference>
<comment type="similarity">
    <text evidence="1">Belongs to the GSP K family.</text>
</comment>
<comment type="caution">
    <text evidence="3">The sequence shown here is derived from an EMBL/GenBank/DDBJ whole genome shotgun (WGS) entry which is preliminary data.</text>
</comment>
<protein>
    <recommendedName>
        <fullName evidence="1">Type II secretion system protein K</fullName>
    </recommendedName>
</protein>
<keyword evidence="4" id="KW-1185">Reference proteome</keyword>
<evidence type="ECO:0000256" key="1">
    <source>
        <dbReference type="PIRNR" id="PIRNR002786"/>
    </source>
</evidence>
<dbReference type="InterPro" id="IPR049179">
    <property type="entry name" value="T2SSK_SAM-like_2nd"/>
</dbReference>
<proteinExistence type="inferred from homology"/>
<dbReference type="SUPFAM" id="SSF54523">
    <property type="entry name" value="Pili subunits"/>
    <property type="match status" value="1"/>
</dbReference>
<dbReference type="InterPro" id="IPR045584">
    <property type="entry name" value="Pilin-like"/>
</dbReference>
<accession>A0ABW7M1Y8</accession>
<sequence length="292" mass="32472">MNNPRRQRGVALISVLLITALVTLIISDMLARQRLSVASSANQLQQQQLWQLALSGETWAREQLRSDLRADDGLTRVHLGQRWPQDGGELEIEGGRIRIHLEDLGARFNLDRLRNPNDELNRARYQRLLAQLGLPPHDPASLPTTAGYNHKPLPFADSSELRRLVALDFSGWQRLQPWVATTGLAALNINTASAQLLATLESLDLGIAQALVQQRPADGYKSVQEFLEQPLLQGRQVNGAGLTTSSSNFRATLEVALGERRLHLISDLRTGIDGQVQVLRRQLVAPLRTFSE</sequence>
<dbReference type="PANTHER" id="PTHR38831:SF1">
    <property type="entry name" value="TYPE II SECRETION SYSTEM PROTEIN K-RELATED"/>
    <property type="match status" value="1"/>
</dbReference>
<dbReference type="InterPro" id="IPR038072">
    <property type="entry name" value="GspK_central_sf"/>
</dbReference>
<keyword evidence="1" id="KW-0813">Transport</keyword>
<dbReference type="EMBL" id="JBINXB010000031">
    <property type="protein sequence ID" value="MFH6567865.1"/>
    <property type="molecule type" value="Genomic_DNA"/>
</dbReference>
<dbReference type="Gene3D" id="3.30.1300.30">
    <property type="entry name" value="GSPII I/J protein-like"/>
    <property type="match status" value="1"/>
</dbReference>
<feature type="domain" description="T2SS protein K second SAM-like" evidence="2">
    <location>
        <begin position="187"/>
        <end position="242"/>
    </location>
</feature>
<comment type="subcellular location">
    <subcellularLocation>
        <location evidence="1">Cell inner membrane</location>
    </subcellularLocation>
</comment>
<dbReference type="NCBIfam" id="NF037980">
    <property type="entry name" value="T2SS_GspK"/>
    <property type="match status" value="1"/>
</dbReference>